<keyword evidence="5 7" id="KW-1133">Transmembrane helix</keyword>
<dbReference type="AlphaFoldDB" id="A0A671N3C3"/>
<comment type="subcellular location">
    <subcellularLocation>
        <location evidence="1">Membrane</location>
        <topology evidence="1">Multi-pass membrane protein</topology>
    </subcellularLocation>
</comment>
<dbReference type="Gene3D" id="3.40.50.300">
    <property type="entry name" value="P-loop containing nucleotide triphosphate hydrolases"/>
    <property type="match status" value="1"/>
</dbReference>
<feature type="transmembrane region" description="Helical" evidence="7">
    <location>
        <begin position="140"/>
        <end position="161"/>
    </location>
</feature>
<reference evidence="9" key="1">
    <citation type="submission" date="2025-08" db="UniProtKB">
        <authorList>
            <consortium name="Ensembl"/>
        </authorList>
    </citation>
    <scope>IDENTIFICATION</scope>
</reference>
<dbReference type="InterPro" id="IPR027417">
    <property type="entry name" value="P-loop_NTPase"/>
</dbReference>
<dbReference type="PANTHER" id="PTHR19229:SF190">
    <property type="entry name" value="RETINAL-SPECIFIC PHOSPHOLIPID-TRANSPORTING ATPASE ABCA4"/>
    <property type="match status" value="1"/>
</dbReference>
<feature type="domain" description="ABC transporter" evidence="8">
    <location>
        <begin position="689"/>
        <end position="922"/>
    </location>
</feature>
<dbReference type="GO" id="GO:0005319">
    <property type="term" value="F:lipid transporter activity"/>
    <property type="evidence" value="ECO:0007669"/>
    <property type="project" value="TreeGrafter"/>
</dbReference>
<dbReference type="Proteomes" id="UP000472260">
    <property type="component" value="Unassembled WGS sequence"/>
</dbReference>
<dbReference type="PROSITE" id="PS50893">
    <property type="entry name" value="ABC_TRANSPORTER_2"/>
    <property type="match status" value="1"/>
</dbReference>
<dbReference type="SUPFAM" id="SSF52540">
    <property type="entry name" value="P-loop containing nucleoside triphosphate hydrolases"/>
    <property type="match status" value="1"/>
</dbReference>
<organism evidence="9 10">
    <name type="scientific">Sinocyclocheilus anshuiensis</name>
    <dbReference type="NCBI Taxonomy" id="1608454"/>
    <lineage>
        <taxon>Eukaryota</taxon>
        <taxon>Metazoa</taxon>
        <taxon>Chordata</taxon>
        <taxon>Craniata</taxon>
        <taxon>Vertebrata</taxon>
        <taxon>Euteleostomi</taxon>
        <taxon>Actinopterygii</taxon>
        <taxon>Neopterygii</taxon>
        <taxon>Teleostei</taxon>
        <taxon>Ostariophysi</taxon>
        <taxon>Cypriniformes</taxon>
        <taxon>Cyprinidae</taxon>
        <taxon>Cyprininae</taxon>
        <taxon>Sinocyclocheilus</taxon>
    </lineage>
</organism>
<dbReference type="Pfam" id="PF12698">
    <property type="entry name" value="ABC2_membrane_3"/>
    <property type="match status" value="1"/>
</dbReference>
<dbReference type="GO" id="GO:0140359">
    <property type="term" value="F:ABC-type transporter activity"/>
    <property type="evidence" value="ECO:0007669"/>
    <property type="project" value="InterPro"/>
</dbReference>
<feature type="transmembrane region" description="Helical" evidence="7">
    <location>
        <begin position="625"/>
        <end position="647"/>
    </location>
</feature>
<evidence type="ECO:0000256" key="3">
    <source>
        <dbReference type="ARBA" id="ARBA00022741"/>
    </source>
</evidence>
<keyword evidence="4" id="KW-0067">ATP-binding</keyword>
<evidence type="ECO:0000256" key="5">
    <source>
        <dbReference type="ARBA" id="ARBA00022989"/>
    </source>
</evidence>
<proteinExistence type="predicted"/>
<keyword evidence="6 7" id="KW-0472">Membrane</keyword>
<dbReference type="InterPro" id="IPR026082">
    <property type="entry name" value="ABCA"/>
</dbReference>
<feature type="transmembrane region" description="Helical" evidence="7">
    <location>
        <begin position="546"/>
        <end position="571"/>
    </location>
</feature>
<dbReference type="InterPro" id="IPR003439">
    <property type="entry name" value="ABC_transporter-like_ATP-bd"/>
</dbReference>
<evidence type="ECO:0000256" key="2">
    <source>
        <dbReference type="ARBA" id="ARBA00022692"/>
    </source>
</evidence>
<feature type="transmembrane region" description="Helical" evidence="7">
    <location>
        <begin position="435"/>
        <end position="457"/>
    </location>
</feature>
<keyword evidence="10" id="KW-1185">Reference proteome</keyword>
<evidence type="ECO:0000259" key="8">
    <source>
        <dbReference type="PROSITE" id="PS50893"/>
    </source>
</evidence>
<protein>
    <submittedName>
        <fullName evidence="9">ATP-binding cassette, sub-family A (ABC1), member 4a</fullName>
    </submittedName>
</protein>
<dbReference type="InterPro" id="IPR003593">
    <property type="entry name" value="AAA+_ATPase"/>
</dbReference>
<sequence length="1023" mass="113855">MDESITALVHHHVPEARLIEVIGQELTFLLPSRGFKHRSYASLFRELEETLADMGLSSFGVSDTSLEEIFLKVTADGKAAHINTTSNRSVYANGQSNSGGSTSKDGRGSYQLKGIFLVLKQFFALLIKRFHHTTRSGKDFLAQIVLPASFVLVSLMFTLIVPPFGEYPSLTLSPWMYGRQFTFFSPDMRYFGEVLLNRPGFGTQVFVLDYPCNNITTEWEMPLVNPALIEMLGNPEWTDISPSPSCQCSTPNKLTMLPVCPEGAGGLPPPQRIQSTGDMLMDLTGRNISDYLVKTYPNLIRTRYYGSLFFRYGGISVGGRLPVLDVDPKTIQNAAAQLGRLLNVTGGRYSKLTLQEFGTFLRYMETENNVKVWFNNKGWHAMVAFMNVANNGILRANLPPGADLNEYGITAINHPLNLTKEQLSEVTVLSTSVDAVVAICVIFAMSFVPASFVLYLIQERVTQAKHLQFVSGVSPLVYWIANFFWDMINYAVSAAMVVGIFIAFDKKCYTSPGNLQALIALLMLYGWSVTPMMYPMSYVFNVPSTAYVSLSCINLFIGINSSAITFILDLFDSTECNQVLKKALLVFPHFCLGRGLIDMAMNQAVMDVYARFGEDFSSDPFSWDFVGKNVTFMAIEGFVYFILNVLIQYRFFLDHWMSDLKKPPVTNEDVDVAKERERIYKGGSSSDILQIKDLSKTYTGTIRPAVDRICVGVSPGQCFGLLGVNGAGKTTTFKMLTGDIDVTSGEAVVTGYSILTNILDVHQNMGYCPQFDAIDDLLTGREHLHLYARLRVVPESEISRVAEWGIQKLGLFEYAGYTAGTYSGGNKRKLSTAIAMIGYPALLLLDEPTTGMDPHSRRFLWNSIMSVIQGGRAVVLTSHRNCEIYCQNCDKCLGTIQHLKYKFGDGYVVTMKIRAAKASTVPDLNPAEAFMESTFPGCIQREKHYNTLQYEIASSSLAKIFQLVLANKEMLNIEDYSVSQTTLDQVFVNFAKQQSGEDDAIVLHPRAAGARRDMRVFPVKTKA</sequence>
<evidence type="ECO:0000313" key="9">
    <source>
        <dbReference type="Ensembl" id="ENSSANP00000039892.1"/>
    </source>
</evidence>
<evidence type="ECO:0000256" key="4">
    <source>
        <dbReference type="ARBA" id="ARBA00022840"/>
    </source>
</evidence>
<accession>A0A671N3C3</accession>
<dbReference type="CDD" id="cd03263">
    <property type="entry name" value="ABC_subfamily_A"/>
    <property type="match status" value="1"/>
</dbReference>
<keyword evidence="2 7" id="KW-0812">Transmembrane</keyword>
<evidence type="ECO:0000256" key="1">
    <source>
        <dbReference type="ARBA" id="ARBA00004141"/>
    </source>
</evidence>
<dbReference type="PANTHER" id="PTHR19229">
    <property type="entry name" value="ATP-BINDING CASSETTE TRANSPORTER SUBFAMILY A ABCA"/>
    <property type="match status" value="1"/>
</dbReference>
<reference evidence="9" key="2">
    <citation type="submission" date="2025-09" db="UniProtKB">
        <authorList>
            <consortium name="Ensembl"/>
        </authorList>
    </citation>
    <scope>IDENTIFICATION</scope>
</reference>
<name>A0A671N3C3_9TELE</name>
<evidence type="ECO:0000256" key="6">
    <source>
        <dbReference type="ARBA" id="ARBA00023136"/>
    </source>
</evidence>
<dbReference type="Ensembl" id="ENSSANT00000042451.1">
    <property type="protein sequence ID" value="ENSSANP00000039892.1"/>
    <property type="gene ID" value="ENSSANG00000020263.1"/>
</dbReference>
<dbReference type="GO" id="GO:0005524">
    <property type="term" value="F:ATP binding"/>
    <property type="evidence" value="ECO:0007669"/>
    <property type="project" value="UniProtKB-KW"/>
</dbReference>
<dbReference type="GO" id="GO:0016887">
    <property type="term" value="F:ATP hydrolysis activity"/>
    <property type="evidence" value="ECO:0007669"/>
    <property type="project" value="InterPro"/>
</dbReference>
<dbReference type="InterPro" id="IPR056264">
    <property type="entry name" value="R2_ABCA1-4-like"/>
</dbReference>
<feature type="transmembrane region" description="Helical" evidence="7">
    <location>
        <begin position="487"/>
        <end position="504"/>
    </location>
</feature>
<dbReference type="SMART" id="SM00382">
    <property type="entry name" value="AAA"/>
    <property type="match status" value="1"/>
</dbReference>
<dbReference type="GO" id="GO:0016020">
    <property type="term" value="C:membrane"/>
    <property type="evidence" value="ECO:0007669"/>
    <property type="project" value="UniProtKB-SubCell"/>
</dbReference>
<evidence type="ECO:0000313" key="10">
    <source>
        <dbReference type="Proteomes" id="UP000472260"/>
    </source>
</evidence>
<evidence type="ECO:0000256" key="7">
    <source>
        <dbReference type="SAM" id="Phobius"/>
    </source>
</evidence>
<dbReference type="Pfam" id="PF23321">
    <property type="entry name" value="R1_ABCA1"/>
    <property type="match status" value="1"/>
</dbReference>
<dbReference type="InterPro" id="IPR013525">
    <property type="entry name" value="ABC2_TM"/>
</dbReference>
<keyword evidence="3" id="KW-0547">Nucleotide-binding</keyword>
<feature type="transmembrane region" description="Helical" evidence="7">
    <location>
        <begin position="516"/>
        <end position="534"/>
    </location>
</feature>
<dbReference type="Pfam" id="PF00005">
    <property type="entry name" value="ABC_tran"/>
    <property type="match status" value="1"/>
</dbReference>